<evidence type="ECO:0000256" key="4">
    <source>
        <dbReference type="ARBA" id="ARBA00023186"/>
    </source>
</evidence>
<dbReference type="Pfam" id="PF05400">
    <property type="entry name" value="FliT"/>
    <property type="match status" value="1"/>
</dbReference>
<dbReference type="AlphaFoldDB" id="A0A9X0WDM2"/>
<proteinExistence type="predicted"/>
<evidence type="ECO:0000256" key="2">
    <source>
        <dbReference type="ARBA" id="ARBA00022490"/>
    </source>
</evidence>
<organism evidence="6 7">
    <name type="scientific">Lamprobacter modestohalophilus</name>
    <dbReference type="NCBI Taxonomy" id="1064514"/>
    <lineage>
        <taxon>Bacteria</taxon>
        <taxon>Pseudomonadati</taxon>
        <taxon>Pseudomonadota</taxon>
        <taxon>Gammaproteobacteria</taxon>
        <taxon>Chromatiales</taxon>
        <taxon>Chromatiaceae</taxon>
        <taxon>Lamprobacter</taxon>
    </lineage>
</organism>
<evidence type="ECO:0000256" key="5">
    <source>
        <dbReference type="ARBA" id="ARBA00093797"/>
    </source>
</evidence>
<reference evidence="6 7" key="1">
    <citation type="journal article" date="2020" name="Microorganisms">
        <title>Osmotic Adaptation and Compatible Solute Biosynthesis of Phototrophic Bacteria as Revealed from Genome Analyses.</title>
        <authorList>
            <person name="Imhoff J.F."/>
            <person name="Rahn T."/>
            <person name="Kunzel S."/>
            <person name="Keller A."/>
            <person name="Neulinger S.C."/>
        </authorList>
    </citation>
    <scope>NUCLEOTIDE SEQUENCE [LARGE SCALE GENOMIC DNA]</scope>
    <source>
        <strain evidence="6 7">DSM 25653</strain>
    </source>
</reference>
<keyword evidence="4" id="KW-0143">Chaperone</keyword>
<dbReference type="Proteomes" id="UP001138768">
    <property type="component" value="Unassembled WGS sequence"/>
</dbReference>
<dbReference type="InterPro" id="IPR008622">
    <property type="entry name" value="FliT"/>
</dbReference>
<dbReference type="Gene3D" id="1.20.58.380">
    <property type="entry name" value="Flagellar protein flit"/>
    <property type="match status" value="1"/>
</dbReference>
<keyword evidence="3" id="KW-1005">Bacterial flagellum biogenesis</keyword>
<evidence type="ECO:0000313" key="7">
    <source>
        <dbReference type="Proteomes" id="UP001138768"/>
    </source>
</evidence>
<dbReference type="EMBL" id="NRRY01000080">
    <property type="protein sequence ID" value="MBK1621514.1"/>
    <property type="molecule type" value="Genomic_DNA"/>
</dbReference>
<name>A0A9X0WDM2_9GAMM</name>
<keyword evidence="2" id="KW-0963">Cytoplasm</keyword>
<evidence type="ECO:0000313" key="6">
    <source>
        <dbReference type="EMBL" id="MBK1621514.1"/>
    </source>
</evidence>
<comment type="caution">
    <text evidence="6">The sequence shown here is derived from an EMBL/GenBank/DDBJ whole genome shotgun (WGS) entry which is preliminary data.</text>
</comment>
<sequence length="141" mass="16127">MVASLMPKTPTGSGSSTRQQDLLTVYEALLACSERMLKSAREADWEALIDLQSSYLAQVEALRCFDDEPMPLGQEVNDRKAELLKQLLESDQEIRQRLMDRRRELTQMISGSRQQLALSRTYSFYQETSEVIEAAQRFTST</sequence>
<accession>A0A9X0WDM2</accession>
<dbReference type="GO" id="GO:0044781">
    <property type="term" value="P:bacterial-type flagellum organization"/>
    <property type="evidence" value="ECO:0007669"/>
    <property type="project" value="UniProtKB-KW"/>
</dbReference>
<evidence type="ECO:0000256" key="1">
    <source>
        <dbReference type="ARBA" id="ARBA00004514"/>
    </source>
</evidence>
<keyword evidence="7" id="KW-1185">Reference proteome</keyword>
<evidence type="ECO:0000256" key="3">
    <source>
        <dbReference type="ARBA" id="ARBA00022795"/>
    </source>
</evidence>
<comment type="subcellular location">
    <subcellularLocation>
        <location evidence="1">Cytoplasm</location>
        <location evidence="1">Cytosol</location>
    </subcellularLocation>
</comment>
<protein>
    <recommendedName>
        <fullName evidence="5">Flagellar protein FliT</fullName>
    </recommendedName>
</protein>
<gene>
    <name evidence="6" type="ORF">CKO42_24500</name>
</gene>